<keyword evidence="7" id="KW-1185">Reference proteome</keyword>
<evidence type="ECO:0000313" key="7">
    <source>
        <dbReference type="Proteomes" id="UP001206895"/>
    </source>
</evidence>
<feature type="domain" description="Calcineurin-like phosphoesterase" evidence="5">
    <location>
        <begin position="3"/>
        <end position="188"/>
    </location>
</feature>
<dbReference type="PANTHER" id="PTHR42988">
    <property type="entry name" value="PHOSPHOHYDROLASE"/>
    <property type="match status" value="1"/>
</dbReference>
<evidence type="ECO:0000256" key="3">
    <source>
        <dbReference type="ARBA" id="ARBA00023004"/>
    </source>
</evidence>
<evidence type="ECO:0000256" key="1">
    <source>
        <dbReference type="ARBA" id="ARBA00022723"/>
    </source>
</evidence>
<name>A0ABT1HDS0_9NOCA</name>
<accession>A0ABT1HDS0</accession>
<protein>
    <submittedName>
        <fullName evidence="6">3',5'-cyclic AMP phosphodiesterase CpdA</fullName>
    </submittedName>
</protein>
<gene>
    <name evidence="6" type="ORF">LX13_001669</name>
</gene>
<dbReference type="SUPFAM" id="SSF56300">
    <property type="entry name" value="Metallo-dependent phosphatases"/>
    <property type="match status" value="1"/>
</dbReference>
<keyword evidence="1" id="KW-0479">Metal-binding</keyword>
<dbReference type="RefSeq" id="WP_253660890.1">
    <property type="nucleotide sequence ID" value="NZ_BAAAJQ010000001.1"/>
</dbReference>
<reference evidence="6 7" key="1">
    <citation type="submission" date="2022-06" db="EMBL/GenBank/DDBJ databases">
        <title>Genomic Encyclopedia of Archaeal and Bacterial Type Strains, Phase II (KMG-II): from individual species to whole genera.</title>
        <authorList>
            <person name="Goeker M."/>
        </authorList>
    </citation>
    <scope>NUCLEOTIDE SEQUENCE [LARGE SCALE GENOMIC DNA]</scope>
    <source>
        <strain evidence="6 7">DSM 44693</strain>
    </source>
</reference>
<keyword evidence="2" id="KW-0378">Hydrolase</keyword>
<comment type="caution">
    <text evidence="6">The sequence shown here is derived from an EMBL/GenBank/DDBJ whole genome shotgun (WGS) entry which is preliminary data.</text>
</comment>
<evidence type="ECO:0000313" key="6">
    <source>
        <dbReference type="EMBL" id="MCP2175850.1"/>
    </source>
</evidence>
<dbReference type="PANTHER" id="PTHR42988:SF2">
    <property type="entry name" value="CYCLIC NUCLEOTIDE PHOSPHODIESTERASE CBUA0032-RELATED"/>
    <property type="match status" value="1"/>
</dbReference>
<dbReference type="InterPro" id="IPR050884">
    <property type="entry name" value="CNP_phosphodiesterase-III"/>
</dbReference>
<dbReference type="Pfam" id="PF00149">
    <property type="entry name" value="Metallophos"/>
    <property type="match status" value="1"/>
</dbReference>
<sequence length="246" mass="26675">MLTVAHISDLHFDGSEHNRRRVKAVLDYLAARSESIDALVVTGDIADDGTPAQYEEAAATLQSPIPTLIIPGNHDRRDEFGYGLLGRHTHDNPINRAETIAGALFLMCDSSVPGRNDGYLSNATLAWMDEQITAVGPRVPVFVCFHHPPVMLLMPFMDNIRQRGEERLAAVAARHPNIVGFLCGHAHTGAVTSFAGRPLCIAPGVSSTLNLPCEGTDIVNASQPPGLAFHTLDGWRMITHFRSVVV</sequence>
<dbReference type="Proteomes" id="UP001206895">
    <property type="component" value="Unassembled WGS sequence"/>
</dbReference>
<dbReference type="InterPro" id="IPR029052">
    <property type="entry name" value="Metallo-depent_PP-like"/>
</dbReference>
<comment type="similarity">
    <text evidence="4">Belongs to the cyclic nucleotide phosphodiesterase class-III family.</text>
</comment>
<keyword evidence="3" id="KW-0408">Iron</keyword>
<evidence type="ECO:0000256" key="2">
    <source>
        <dbReference type="ARBA" id="ARBA00022801"/>
    </source>
</evidence>
<organism evidence="6 7">
    <name type="scientific">Williamsia maris</name>
    <dbReference type="NCBI Taxonomy" id="72806"/>
    <lineage>
        <taxon>Bacteria</taxon>
        <taxon>Bacillati</taxon>
        <taxon>Actinomycetota</taxon>
        <taxon>Actinomycetes</taxon>
        <taxon>Mycobacteriales</taxon>
        <taxon>Nocardiaceae</taxon>
        <taxon>Williamsia</taxon>
    </lineage>
</organism>
<evidence type="ECO:0000259" key="5">
    <source>
        <dbReference type="Pfam" id="PF00149"/>
    </source>
</evidence>
<dbReference type="EMBL" id="JAMTCJ010000002">
    <property type="protein sequence ID" value="MCP2175850.1"/>
    <property type="molecule type" value="Genomic_DNA"/>
</dbReference>
<dbReference type="Gene3D" id="3.60.21.10">
    <property type="match status" value="1"/>
</dbReference>
<proteinExistence type="inferred from homology"/>
<dbReference type="InterPro" id="IPR004843">
    <property type="entry name" value="Calcineurin-like_PHP"/>
</dbReference>
<evidence type="ECO:0000256" key="4">
    <source>
        <dbReference type="ARBA" id="ARBA00025742"/>
    </source>
</evidence>